<dbReference type="PANTHER" id="PTHR48258">
    <property type="entry name" value="DUF4218 DOMAIN-CONTAINING PROTEIN-RELATED"/>
    <property type="match status" value="1"/>
</dbReference>
<reference evidence="1" key="1">
    <citation type="submission" date="2017-07" db="EMBL/GenBank/DDBJ databases">
        <title>Taro Niue Genome Assembly and Annotation.</title>
        <authorList>
            <person name="Atibalentja N."/>
            <person name="Keating K."/>
            <person name="Fields C.J."/>
        </authorList>
    </citation>
    <scope>NUCLEOTIDE SEQUENCE</scope>
    <source>
        <strain evidence="1">Niue_2</strain>
        <tissue evidence="1">Leaf</tissue>
    </source>
</reference>
<dbReference type="OrthoDB" id="1923595at2759"/>
<keyword evidence="2" id="KW-1185">Reference proteome</keyword>
<dbReference type="PANTHER" id="PTHR48258:SF3">
    <property type="entry name" value="FK506-BINDING PROTEIN 4-LIKE ISOFORM X1"/>
    <property type="match status" value="1"/>
</dbReference>
<sequence>MTSVLSICRLNGFTIDQRIREISYSPSKVARTYLAFIVNGYRFHTRQYGQNKSTMNSGVYVKRSTYNEN</sequence>
<dbReference type="AlphaFoldDB" id="A0A843VH40"/>
<comment type="caution">
    <text evidence="1">The sequence shown here is derived from an EMBL/GenBank/DDBJ whole genome shotgun (WGS) entry which is preliminary data.</text>
</comment>
<protein>
    <submittedName>
        <fullName evidence="1">Uncharacterized protein</fullName>
    </submittedName>
</protein>
<name>A0A843VH40_COLES</name>
<dbReference type="Proteomes" id="UP000652761">
    <property type="component" value="Unassembled WGS sequence"/>
</dbReference>
<dbReference type="EMBL" id="NMUH01002133">
    <property type="protein sequence ID" value="MQL98052.1"/>
    <property type="molecule type" value="Genomic_DNA"/>
</dbReference>
<organism evidence="1 2">
    <name type="scientific">Colocasia esculenta</name>
    <name type="common">Wild taro</name>
    <name type="synonym">Arum esculentum</name>
    <dbReference type="NCBI Taxonomy" id="4460"/>
    <lineage>
        <taxon>Eukaryota</taxon>
        <taxon>Viridiplantae</taxon>
        <taxon>Streptophyta</taxon>
        <taxon>Embryophyta</taxon>
        <taxon>Tracheophyta</taxon>
        <taxon>Spermatophyta</taxon>
        <taxon>Magnoliopsida</taxon>
        <taxon>Liliopsida</taxon>
        <taxon>Araceae</taxon>
        <taxon>Aroideae</taxon>
        <taxon>Colocasieae</taxon>
        <taxon>Colocasia</taxon>
    </lineage>
</organism>
<proteinExistence type="predicted"/>
<accession>A0A843VH40</accession>
<evidence type="ECO:0000313" key="2">
    <source>
        <dbReference type="Proteomes" id="UP000652761"/>
    </source>
</evidence>
<evidence type="ECO:0000313" key="1">
    <source>
        <dbReference type="EMBL" id="MQL98052.1"/>
    </source>
</evidence>
<gene>
    <name evidence="1" type="ORF">Taro_030756</name>
</gene>